<dbReference type="PANTHER" id="PTHR30055">
    <property type="entry name" value="HTH-TYPE TRANSCRIPTIONAL REGULATOR RUTR"/>
    <property type="match status" value="1"/>
</dbReference>
<proteinExistence type="predicted"/>
<evidence type="ECO:0000256" key="1">
    <source>
        <dbReference type="ARBA" id="ARBA00023015"/>
    </source>
</evidence>
<dbReference type="Gene3D" id="1.10.357.10">
    <property type="entry name" value="Tetracycline Repressor, domain 2"/>
    <property type="match status" value="1"/>
</dbReference>
<dbReference type="SUPFAM" id="SSF46689">
    <property type="entry name" value="Homeodomain-like"/>
    <property type="match status" value="1"/>
</dbReference>
<dbReference type="InterPro" id="IPR004111">
    <property type="entry name" value="Repressor_TetR_C"/>
</dbReference>
<evidence type="ECO:0000256" key="4">
    <source>
        <dbReference type="PROSITE-ProRule" id="PRU00335"/>
    </source>
</evidence>
<evidence type="ECO:0000259" key="6">
    <source>
        <dbReference type="PROSITE" id="PS50977"/>
    </source>
</evidence>
<feature type="domain" description="HTH tetR-type" evidence="6">
    <location>
        <begin position="22"/>
        <end position="82"/>
    </location>
</feature>
<dbReference type="PROSITE" id="PS50977">
    <property type="entry name" value="HTH_TETR_2"/>
    <property type="match status" value="1"/>
</dbReference>
<dbReference type="SUPFAM" id="SSF48498">
    <property type="entry name" value="Tetracyclin repressor-like, C-terminal domain"/>
    <property type="match status" value="1"/>
</dbReference>
<dbReference type="Proteomes" id="UP001197247">
    <property type="component" value="Unassembled WGS sequence"/>
</dbReference>
<dbReference type="Pfam" id="PF02909">
    <property type="entry name" value="TetR_C_1"/>
    <property type="match status" value="1"/>
</dbReference>
<organism evidence="7 8">
    <name type="scientific">Kineosporia corallincola</name>
    <dbReference type="NCBI Taxonomy" id="2835133"/>
    <lineage>
        <taxon>Bacteria</taxon>
        <taxon>Bacillati</taxon>
        <taxon>Actinomycetota</taxon>
        <taxon>Actinomycetes</taxon>
        <taxon>Kineosporiales</taxon>
        <taxon>Kineosporiaceae</taxon>
        <taxon>Kineosporia</taxon>
    </lineage>
</organism>
<evidence type="ECO:0000256" key="5">
    <source>
        <dbReference type="SAM" id="MobiDB-lite"/>
    </source>
</evidence>
<dbReference type="PANTHER" id="PTHR30055:SF151">
    <property type="entry name" value="TRANSCRIPTIONAL REGULATORY PROTEIN"/>
    <property type="match status" value="1"/>
</dbReference>
<evidence type="ECO:0000256" key="2">
    <source>
        <dbReference type="ARBA" id="ARBA00023125"/>
    </source>
</evidence>
<dbReference type="Pfam" id="PF00440">
    <property type="entry name" value="TetR_N"/>
    <property type="match status" value="1"/>
</dbReference>
<accession>A0ABS5TQR6</accession>
<gene>
    <name evidence="7" type="ORF">KIH74_27425</name>
</gene>
<feature type="region of interest" description="Disordered" evidence="5">
    <location>
        <begin position="1"/>
        <end position="23"/>
    </location>
</feature>
<dbReference type="RefSeq" id="WP_214159245.1">
    <property type="nucleotide sequence ID" value="NZ_JAHBAY010000013.1"/>
</dbReference>
<protein>
    <submittedName>
        <fullName evidence="7">TetR/AcrR family transcriptional regulator C-terminal domain-containing protein</fullName>
    </submittedName>
</protein>
<evidence type="ECO:0000313" key="8">
    <source>
        <dbReference type="Proteomes" id="UP001197247"/>
    </source>
</evidence>
<dbReference type="InterPro" id="IPR009057">
    <property type="entry name" value="Homeodomain-like_sf"/>
</dbReference>
<dbReference type="InterPro" id="IPR050109">
    <property type="entry name" value="HTH-type_TetR-like_transc_reg"/>
</dbReference>
<dbReference type="InterPro" id="IPR001647">
    <property type="entry name" value="HTH_TetR"/>
</dbReference>
<reference evidence="7 8" key="1">
    <citation type="submission" date="2021-05" db="EMBL/GenBank/DDBJ databases">
        <title>Kineosporia and Streptomyces sp. nov. two new marine actinobacteria isolated from Coral.</title>
        <authorList>
            <person name="Buangrab K."/>
            <person name="Sutthacheep M."/>
            <person name="Yeemin T."/>
            <person name="Harunari E."/>
            <person name="Igarashi Y."/>
            <person name="Kanchanasin P."/>
            <person name="Tanasupawat S."/>
            <person name="Phongsopitanun W."/>
        </authorList>
    </citation>
    <scope>NUCLEOTIDE SEQUENCE [LARGE SCALE GENOMIC DNA]</scope>
    <source>
        <strain evidence="7 8">J2-2</strain>
    </source>
</reference>
<keyword evidence="2 4" id="KW-0238">DNA-binding</keyword>
<keyword evidence="8" id="KW-1185">Reference proteome</keyword>
<keyword evidence="3" id="KW-0804">Transcription</keyword>
<dbReference type="EMBL" id="JAHBAY010000013">
    <property type="protein sequence ID" value="MBT0772706.1"/>
    <property type="molecule type" value="Genomic_DNA"/>
</dbReference>
<dbReference type="Gene3D" id="1.10.10.60">
    <property type="entry name" value="Homeodomain-like"/>
    <property type="match status" value="1"/>
</dbReference>
<dbReference type="InterPro" id="IPR036271">
    <property type="entry name" value="Tet_transcr_reg_TetR-rel_C_sf"/>
</dbReference>
<sequence>MPEPDLPIWKRSERGARGPAPEHSRASIAAAAIGLADAEGLKAVSIRRVASAVGSAPASLYRYLASRDELLALMADAAIGTLELPATPTGQGWRHDVLTIARLLRQAYREHPWLLELVMSGRLNTAMLGPSTIDYTERVVAALAELPAPGRAKMEAAAIFNGVVGLFAMDEASAHNSTSPQAQVANAAYLAERIGDGEHPYLAAILASPPPPDAVARKSADDLFGRVVVSIMSGLLGVTPEPD</sequence>
<feature type="DNA-binding region" description="H-T-H motif" evidence="4">
    <location>
        <begin position="45"/>
        <end position="64"/>
    </location>
</feature>
<name>A0ABS5TQR6_9ACTN</name>
<comment type="caution">
    <text evidence="7">The sequence shown here is derived from an EMBL/GenBank/DDBJ whole genome shotgun (WGS) entry which is preliminary data.</text>
</comment>
<evidence type="ECO:0000313" key="7">
    <source>
        <dbReference type="EMBL" id="MBT0772706.1"/>
    </source>
</evidence>
<feature type="compositionally biased region" description="Basic and acidic residues" evidence="5">
    <location>
        <begin position="8"/>
        <end position="23"/>
    </location>
</feature>
<keyword evidence="1" id="KW-0805">Transcription regulation</keyword>
<evidence type="ECO:0000256" key="3">
    <source>
        <dbReference type="ARBA" id="ARBA00023163"/>
    </source>
</evidence>